<accession>A0A286CZE5</accession>
<dbReference type="Gene3D" id="3.40.50.1820">
    <property type="entry name" value="alpha/beta hydrolase"/>
    <property type="match status" value="1"/>
</dbReference>
<dbReference type="RefSeq" id="WP_097120600.1">
    <property type="nucleotide sequence ID" value="NZ_OCND01000001.1"/>
</dbReference>
<sequence>MSRILLAAALLIVLAYGALCFLLYRQQRALIYFPDATRLASEQTDFSVSRDGATLRGWTVNPGQSDAILYFGGNGESVEAYRETFAEWFPDASVYLLAYRGYGASDGQPSETALFGDALALYDAVRQRHPGGSIAVIGRSLGSGVASYLASQRPLARLVLVTPFDSLASVAQAHYPIFPVRWLLRDRYESLRYLPQHQGELLVLRAGRDEVIPAANTDRLLAGLPQRPRVLNIAEAGHNDLSLFPAYREALVGFLRSGPPPAPGP</sequence>
<protein>
    <recommendedName>
        <fullName evidence="1">Serine aminopeptidase S33 domain-containing protein</fullName>
    </recommendedName>
</protein>
<dbReference type="Proteomes" id="UP000219374">
    <property type="component" value="Unassembled WGS sequence"/>
</dbReference>
<evidence type="ECO:0000259" key="1">
    <source>
        <dbReference type="Pfam" id="PF12146"/>
    </source>
</evidence>
<name>A0A286CZE5_9GAMM</name>
<evidence type="ECO:0000313" key="3">
    <source>
        <dbReference type="Proteomes" id="UP000219374"/>
    </source>
</evidence>
<dbReference type="OrthoDB" id="9798884at2"/>
<dbReference type="PANTHER" id="PTHR12277:SF81">
    <property type="entry name" value="PROTEIN ABHD13"/>
    <property type="match status" value="1"/>
</dbReference>
<reference evidence="2 3" key="1">
    <citation type="submission" date="2017-09" db="EMBL/GenBank/DDBJ databases">
        <authorList>
            <person name="Ehlers B."/>
            <person name="Leendertz F.H."/>
        </authorList>
    </citation>
    <scope>NUCLEOTIDE SEQUENCE [LARGE SCALE GENOMIC DNA]</scope>
    <source>
        <strain evidence="2 3">CGMCC 1.10978</strain>
    </source>
</reference>
<dbReference type="InterPro" id="IPR029058">
    <property type="entry name" value="AB_hydrolase_fold"/>
</dbReference>
<dbReference type="Pfam" id="PF12146">
    <property type="entry name" value="Hydrolase_4"/>
    <property type="match status" value="1"/>
</dbReference>
<dbReference type="PANTHER" id="PTHR12277">
    <property type="entry name" value="ALPHA/BETA HYDROLASE DOMAIN-CONTAINING PROTEIN"/>
    <property type="match status" value="1"/>
</dbReference>
<gene>
    <name evidence="2" type="ORF">SAMN06296416_101869</name>
</gene>
<dbReference type="InterPro" id="IPR022742">
    <property type="entry name" value="Hydrolase_4"/>
</dbReference>
<evidence type="ECO:0000313" key="2">
    <source>
        <dbReference type="EMBL" id="SOD51781.1"/>
    </source>
</evidence>
<proteinExistence type="predicted"/>
<feature type="domain" description="Serine aminopeptidase S33" evidence="1">
    <location>
        <begin position="67"/>
        <end position="168"/>
    </location>
</feature>
<organism evidence="2 3">
    <name type="scientific">Pseudoxanthomonas wuyuanensis</name>
    <dbReference type="NCBI Taxonomy" id="1073196"/>
    <lineage>
        <taxon>Bacteria</taxon>
        <taxon>Pseudomonadati</taxon>
        <taxon>Pseudomonadota</taxon>
        <taxon>Gammaproteobacteria</taxon>
        <taxon>Lysobacterales</taxon>
        <taxon>Lysobacteraceae</taxon>
        <taxon>Pseudoxanthomonas</taxon>
    </lineage>
</organism>
<keyword evidence="3" id="KW-1185">Reference proteome</keyword>
<dbReference type="SUPFAM" id="SSF53474">
    <property type="entry name" value="alpha/beta-Hydrolases"/>
    <property type="match status" value="1"/>
</dbReference>
<dbReference type="AlphaFoldDB" id="A0A286CZE5"/>
<dbReference type="EMBL" id="OCND01000001">
    <property type="protein sequence ID" value="SOD51781.1"/>
    <property type="molecule type" value="Genomic_DNA"/>
</dbReference>